<reference evidence="1 2" key="1">
    <citation type="submission" date="2021-05" db="EMBL/GenBank/DDBJ databases">
        <title>The draft genome of Geobacter pelophilus DSM 12255.</title>
        <authorList>
            <person name="Xu Z."/>
            <person name="Masuda Y."/>
            <person name="Itoh H."/>
            <person name="Senoo K."/>
        </authorList>
    </citation>
    <scope>NUCLEOTIDE SEQUENCE [LARGE SCALE GENOMIC DNA]</scope>
    <source>
        <strain evidence="1 2">DSM 12255</strain>
    </source>
</reference>
<organism evidence="1 2">
    <name type="scientific">Geoanaerobacter pelophilus</name>
    <dbReference type="NCBI Taxonomy" id="60036"/>
    <lineage>
        <taxon>Bacteria</taxon>
        <taxon>Pseudomonadati</taxon>
        <taxon>Thermodesulfobacteriota</taxon>
        <taxon>Desulfuromonadia</taxon>
        <taxon>Geobacterales</taxon>
        <taxon>Geobacteraceae</taxon>
        <taxon>Geoanaerobacter</taxon>
    </lineage>
</organism>
<dbReference type="SUPFAM" id="SSF48695">
    <property type="entry name" value="Multiheme cytochromes"/>
    <property type="match status" value="4"/>
</dbReference>
<accession>A0AAW4LC35</accession>
<evidence type="ECO:0000313" key="2">
    <source>
        <dbReference type="Proteomes" id="UP000811899"/>
    </source>
</evidence>
<dbReference type="InterPro" id="IPR036280">
    <property type="entry name" value="Multihaem_cyt_sf"/>
</dbReference>
<dbReference type="NCBIfam" id="TIGR01904">
    <property type="entry name" value="GSu_C4xC__C2xCH"/>
    <property type="match status" value="6"/>
</dbReference>
<name>A0AAW4LC35_9BACT</name>
<dbReference type="AlphaFoldDB" id="A0AAW4LC35"/>
<protein>
    <submittedName>
        <fullName evidence="1">CxxxxCH/CxxCH domain-containing protein</fullName>
    </submittedName>
</protein>
<proteinExistence type="predicted"/>
<dbReference type="Pfam" id="PF09698">
    <property type="entry name" value="GSu_C4xC__C2xCH"/>
    <property type="match status" value="2"/>
</dbReference>
<comment type="caution">
    <text evidence="1">The sequence shown here is derived from an EMBL/GenBank/DDBJ whole genome shotgun (WGS) entry which is preliminary data.</text>
</comment>
<dbReference type="EMBL" id="JAHCVJ010000007">
    <property type="protein sequence ID" value="MBT0665961.1"/>
    <property type="molecule type" value="Genomic_DNA"/>
</dbReference>
<evidence type="ECO:0000313" key="1">
    <source>
        <dbReference type="EMBL" id="MBT0665961.1"/>
    </source>
</evidence>
<dbReference type="Proteomes" id="UP000811899">
    <property type="component" value="Unassembled WGS sequence"/>
</dbReference>
<gene>
    <name evidence="1" type="ORF">KI809_16745</name>
</gene>
<dbReference type="InterPro" id="IPR010176">
    <property type="entry name" value="C4xCH_C2xCH_motif_GEOSU"/>
</dbReference>
<keyword evidence="2" id="KW-1185">Reference proteome</keyword>
<dbReference type="RefSeq" id="WP_214172725.1">
    <property type="nucleotide sequence ID" value="NZ_JAHCVJ010000007.1"/>
</dbReference>
<sequence>MREVSTRVSFLYTLIVFVGTCLLFPTLGQAIECNECHGTKVPVDFRPLDDAYRNMTTGGFQGNHRTHTSKIDTKQQCEFCHSGSSSYNQGHRNGKINISKNINNSRQRAIYNNVTSPWAQTATPVYGTCTNVNCHFENETPQWGSNPFVVPNDCSGCHGFPPYGGNTGAEGSHLATGHMMGGDIDSCGHCHPRHTGFTHATSVRRSLLVTPRDPTSIAAGYYDGPTNDYLPLQDNQFGKCNNIYCHSNGSSLATGTIAANASPVWGGASLNCGSCHSYPPDYANGAPKANSHAKHSVYGFSCSRCHYSTTSDNVTIRNWRKHISKFYNISSQEERLTYSFAANGGNCSNFYCHSNGTSKSTGVVQANTVKWGSTLTCSSCHANPPAYLTGSPKANSHGAHSGYSCNKCHVDTTNDGVTISNPAKHDNGSYDVTAGNGASFNYVYSAAGGSCSNNACHNDGTSVSTGVPSSLPAQWGTSLGCSGCHGLPPEYVNGSVKSNSHIGKHSAYMCNSCHYATSSDGVSVTNSTNHANGQYNVSSAVGMFTYSYAASGGTCSNVQCHANPTGYRKWGAKECDACHGAPPDTPAHRTHFSGSAQQASYTSVKTAQDYSANATGYIFNCANCHPMDINKHGNGILEVELYNPNAPQGSIKSLQSGATYKKGNRYYLDSRGFAYTNGTCSNVYCHSYSDWKTPGVENCMSNYSTCDKAAVASLVQTREYRSVTWNGSLPKNCTGCHANGPRTRSETNYGSTGNNHSWINNDYYEEGHFGKYYFTTDPISCTFCHNGTVTQLNNWSRPVIADPYSYYPTASEPYFTTMSSVPIANFSKHVNGKADVIFDKDKTFTVNFPGGYSTPPKTTFYKMSTSTYSAETKSCSNVACHLGQSTVKWGTPYKAYKYNIGEDYGCRKCHDSNHPYVSF</sequence>